<dbReference type="InterPro" id="IPR001242">
    <property type="entry name" value="Condensation_dom"/>
</dbReference>
<dbReference type="Pfam" id="PF00668">
    <property type="entry name" value="Condensation"/>
    <property type="match status" value="3"/>
</dbReference>
<evidence type="ECO:0000256" key="1">
    <source>
        <dbReference type="ARBA" id="ARBA00001957"/>
    </source>
</evidence>
<dbReference type="GO" id="GO:0031177">
    <property type="term" value="F:phosphopantetheine binding"/>
    <property type="evidence" value="ECO:0007669"/>
    <property type="project" value="TreeGrafter"/>
</dbReference>
<evidence type="ECO:0000256" key="3">
    <source>
        <dbReference type="ARBA" id="ARBA00022450"/>
    </source>
</evidence>
<keyword evidence="6" id="KW-0067">ATP-binding</keyword>
<dbReference type="GO" id="GO:0003824">
    <property type="term" value="F:catalytic activity"/>
    <property type="evidence" value="ECO:0007669"/>
    <property type="project" value="InterPro"/>
</dbReference>
<dbReference type="FunFam" id="3.30.300.30:FF:000010">
    <property type="entry name" value="Enterobactin synthetase component F"/>
    <property type="match status" value="1"/>
</dbReference>
<keyword evidence="4" id="KW-0597">Phosphoprotein</keyword>
<dbReference type="GO" id="GO:0008610">
    <property type="term" value="P:lipid biosynthetic process"/>
    <property type="evidence" value="ECO:0007669"/>
    <property type="project" value="UniProtKB-ARBA"/>
</dbReference>
<dbReference type="FunFam" id="3.40.50.980:FF:000002">
    <property type="entry name" value="Enterobactin synthetase component F"/>
    <property type="match status" value="1"/>
</dbReference>
<dbReference type="FunFam" id="2.30.38.10:FF:000001">
    <property type="entry name" value="Non-ribosomal peptide synthetase PvdI"/>
    <property type="match status" value="1"/>
</dbReference>
<dbReference type="FunFam" id="3.40.50.12780:FF:000012">
    <property type="entry name" value="Non-ribosomal peptide synthetase"/>
    <property type="match status" value="2"/>
</dbReference>
<dbReference type="Gene3D" id="2.30.38.10">
    <property type="entry name" value="Luciferase, Domain 3"/>
    <property type="match status" value="2"/>
</dbReference>
<dbReference type="FunFam" id="3.40.50.980:FF:000001">
    <property type="entry name" value="Non-ribosomal peptide synthetase"/>
    <property type="match status" value="2"/>
</dbReference>
<dbReference type="InterPro" id="IPR036736">
    <property type="entry name" value="ACP-like_sf"/>
</dbReference>
<dbReference type="GO" id="GO:0005524">
    <property type="term" value="F:ATP binding"/>
    <property type="evidence" value="ECO:0007669"/>
    <property type="project" value="UniProtKB-KW"/>
</dbReference>
<dbReference type="InterPro" id="IPR020459">
    <property type="entry name" value="AMP-binding"/>
</dbReference>
<dbReference type="GO" id="GO:0005829">
    <property type="term" value="C:cytosol"/>
    <property type="evidence" value="ECO:0007669"/>
    <property type="project" value="TreeGrafter"/>
</dbReference>
<evidence type="ECO:0000256" key="2">
    <source>
        <dbReference type="ARBA" id="ARBA00006432"/>
    </source>
</evidence>
<dbReference type="Proteomes" id="UP000195030">
    <property type="component" value="Unassembled WGS sequence"/>
</dbReference>
<dbReference type="SUPFAM" id="SSF56801">
    <property type="entry name" value="Acetyl-CoA synthetase-like"/>
    <property type="match status" value="2"/>
</dbReference>
<dbReference type="NCBIfam" id="TIGR01733">
    <property type="entry name" value="AA-adenyl-dom"/>
    <property type="match status" value="2"/>
</dbReference>
<dbReference type="PANTHER" id="PTHR45527:SF14">
    <property type="entry name" value="PLIPASTATIN SYNTHASE SUBUNIT B"/>
    <property type="match status" value="1"/>
</dbReference>
<feature type="domain" description="Carrier" evidence="7">
    <location>
        <begin position="906"/>
        <end position="981"/>
    </location>
</feature>
<sequence>IKRHETLRTSFYAKEDKIVQKVHAAEDMEFEIEKIDVQSEEEIKERAKEFVNPFDLEKAPLIRVTVLCLKKDRHIMLFDMHHIISDGVSMSILAKEFSQLYAGEALEELKVQYKDYSAWQVKQRENEEFKKQEEYWLKEFSGEIPVLNLPTDYPRQTVKVFSGNHIKFTIDKKTTRKLRDLAKENGSTMHMVLLSSLNILLSKYSGQEEFIVGTPIAGRNHRDLGNIMGMFVNTLAIRTNVDSELSFKEYLKSVKDKTLSAYENQEYQFEELVDKVVKNRELNRNPLFDVMFVLQNMDEPKMEIEDLIFETYDFSIDVEKFDITMTAVEEKNEIKISLGYATSMYKRETMERMANHFLNIIRELVESTELKLKEMEIISENEKDKLLLEFNDWNVDYPKDKTIQEIFEEQVKNTPNNIAIVCEDEQLTYLELNKKANRLARELRSRDVKSGTIVGIMTERSLEMIVGIMGILKAGGVYLPIDPIYPVERIKYMLADSETSVLITKDGLLKNIEFDGEIVNLEDGKINLREEYNLDRINTPQDLAYVIYTSGTTGKPKGVMIEHKNVIRLMFNDKMQFDFNEKDVWTMFHSYCFDFSVWEMYGALLYGGKLVLIQRDTAIDVEEFLRVLKEEKVTVLNQIPTPFYSLMNKELSYEQSELNLRYVIFGGEALKPGMLREWIKKYPKTKLINMYGITETTVHVTYKEIGEKEINEGISNIGKPIPTLATYIMDKNLKLLPIGVPGELCVGGDGVGRGYLNRKQLTEQKFVTNPYKLEERIYRSGDKARLLDNGDIEYLGRIDYQVKIRGFRIELGEIENSLLKIDGIKEVMVLDKGENENKYLCAYYVGEEEYSVGELRENLNKSLPDYMVPSYFIRLEEMPLTSNGKVDRKFLLELEAEICTGTEYEAPRNVLEEKMTQIWQEVLGVSNIGINDNFFEIGGHSLKATVLLSKIHKALNKNVPLKEIFKSPTIKALSTFVENEKDSNFLSIERIKSEGEYETSSAQKRMYMLQQFDKKSTAYNMPLVFEVDGNINKKQIEETFRQLIIRHEALRTYFETNEDQIVQKIDNSYDFKLEVEQVGEDIDSIINSFTRPFDLSKSPLFRVKLVENRMKAYLLIDMHHIISDGVSCDILAKEFREVYEGKVLKSLKLQYKDFAEWQNKFLKSEEMKKQEKYWLSMFKDGVPVLNIPTDYNRPAIKSFEGDDVSFEINKEIIEKLKNLTKETGTTMHMVLLSALYILLSKYSRQEDIVIGIPVAGRSHSDLQNIMGIFVNTLALRIKVEDGKKYIDFLNEVKENSIKAYENQSYQFESLIEKLDVRRDISRNPMFDVMFNMIDIETDNTNEFKDYILKKYNNEKKTSKFDLTLNVTQSKERVKCSLEYCTKMFNKETIEKLGKYFIRILENISCNMRIELNEIDILTEVEKFRMLYEFNDTKVEYPKEKTIQQLFEEQVKKTPDKVAIVFEDKKLTFRELNERANSLAKELRYRGVKADSIVGIMIERSLEMMIGIMGVLKSGGAYLPLDPSYPRERIEYMLDDSKSEILLSETSLLDKVRFNGCILDLFNDDLYSGEAKNLEIINSSEDLAYVNYTSGSTGMPKGVMIEHKQVNNFIHGITKETKLDSYQNILCITTICFDIFALETLVPLTNGLKVIIANRTACVDSKKLAEIINENKIEVMQSTPSRLNVLLENKEFQESITNIKLVLVGGEEVTSSLFKKWNRNKNTKIYNVYGPTETTIWSTIKLLEQNEKITIGRPLSNTSIYILNKNIQMPIGVEGELCIGGDGVARGYLNNVELTKEKFVDNPFEPGKKIYRTGDLARWLPTGDIDFLGRIDNQVKIRGFRIELGEVENRILQHDRIKEAAVVVQENKEDEKYICAYVVSDKKLGDLKLREYLRGSLPEYMIPSYFVQVEEMPLTSNGKLNRKALPEQKVNEISNEYEAPRSNVEKILVEVWSEVLGLEKVGINDNFFEVGGHSLKATVLLSKIHKALNKDMTLNEIFSLPTIKEQSKYLEGKEENVYSKIEKMEYGGIYGASSAQKRMYMLQQFDKNSTAYNMPVVFELGGDISKKKIEETFRNLIIRHEALRTYFETNEDEIVQRIDNSYEFKLEIKQNQEDIDIVINNFVRPFDLSKTPLLRVEFVENKEKTYLLIDMHHIISDGVSASILVNEFKDLYEGKDLKPLQLQYKDFAAWQNKFFKSEEMKKQEEYWLNEFRDGVPVLNLPTDYERLEIQSFKGDNLNFVLDEKTTKQLRKLIKETGTTMHMVLLSAFYILLSKYSGQEDMVIGIPIAGRPHSDLQNIIGMFVNTLALRNKPEKNKTFVEFLQEIKESSLSAYENQVYQFESLIENLDISRDTSRNPMFDVMFDIVETVSNGDIEMGDLILKPYNTENKTAKFDLNLEVVESPETIEILLSYCVDLFHKETVEFLLEDYNCILKTISIDRNITLNNIELKYLKNDLDLNLDVFESFTL</sequence>
<dbReference type="RefSeq" id="WP_088115977.1">
    <property type="nucleotide sequence ID" value="NZ_NFEL01000029.1"/>
</dbReference>
<dbReference type="InterPro" id="IPR010071">
    <property type="entry name" value="AA_adenyl_dom"/>
</dbReference>
<evidence type="ECO:0000259" key="7">
    <source>
        <dbReference type="PROSITE" id="PS50075"/>
    </source>
</evidence>
<dbReference type="NCBIfam" id="NF003417">
    <property type="entry name" value="PRK04813.1"/>
    <property type="match status" value="2"/>
</dbReference>
<comment type="caution">
    <text evidence="8">The sequence shown here is derived from an EMBL/GenBank/DDBJ whole genome shotgun (WGS) entry which is preliminary data.</text>
</comment>
<dbReference type="Pfam" id="PF00550">
    <property type="entry name" value="PP-binding"/>
    <property type="match status" value="2"/>
</dbReference>
<dbReference type="SUPFAM" id="SSF47336">
    <property type="entry name" value="ACP-like"/>
    <property type="match status" value="2"/>
</dbReference>
<dbReference type="PROSITE" id="PS50075">
    <property type="entry name" value="CARRIER"/>
    <property type="match status" value="2"/>
</dbReference>
<dbReference type="InterPro" id="IPR009081">
    <property type="entry name" value="PP-bd_ACP"/>
</dbReference>
<dbReference type="FunFam" id="1.10.1200.10:FF:000005">
    <property type="entry name" value="Nonribosomal peptide synthetase 1"/>
    <property type="match status" value="2"/>
</dbReference>
<feature type="non-terminal residue" evidence="8">
    <location>
        <position position="1"/>
    </location>
</feature>
<gene>
    <name evidence="8" type="ORF">BK772_04275</name>
</gene>
<dbReference type="Gene3D" id="3.30.559.30">
    <property type="entry name" value="Nonribosomal peptide synthetase, condensation domain"/>
    <property type="match status" value="3"/>
</dbReference>
<evidence type="ECO:0000313" key="9">
    <source>
        <dbReference type="Proteomes" id="UP000195030"/>
    </source>
</evidence>
<dbReference type="InterPro" id="IPR000873">
    <property type="entry name" value="AMP-dep_synth/lig_dom"/>
</dbReference>
<organism evidence="8 9">
    <name type="scientific">Bacillus thuringiensis subsp. finitimus</name>
    <dbReference type="NCBI Taxonomy" id="29337"/>
    <lineage>
        <taxon>Bacteria</taxon>
        <taxon>Bacillati</taxon>
        <taxon>Bacillota</taxon>
        <taxon>Bacilli</taxon>
        <taxon>Bacillales</taxon>
        <taxon>Bacillaceae</taxon>
        <taxon>Bacillus</taxon>
        <taxon>Bacillus cereus group</taxon>
    </lineage>
</organism>
<reference evidence="8 9" key="1">
    <citation type="submission" date="2016-10" db="EMBL/GenBank/DDBJ databases">
        <title>Comparative genomics of Bacillus thuringiensis reveals a path to pathogens against multiple invertebrate hosts.</title>
        <authorList>
            <person name="Zheng J."/>
            <person name="Gao Q."/>
            <person name="Liu H."/>
            <person name="Peng D."/>
            <person name="Ruan L."/>
            <person name="Sun M."/>
        </authorList>
    </citation>
    <scope>NUCLEOTIDE SEQUENCE [LARGE SCALE GENOMIC DNA]</scope>
    <source>
        <strain evidence="8">CTC</strain>
    </source>
</reference>
<evidence type="ECO:0000256" key="5">
    <source>
        <dbReference type="ARBA" id="ARBA00022741"/>
    </source>
</evidence>
<dbReference type="InterPro" id="IPR023213">
    <property type="entry name" value="CAT-like_dom_sf"/>
</dbReference>
<dbReference type="Gene3D" id="3.30.300.30">
    <property type="match status" value="2"/>
</dbReference>
<dbReference type="GO" id="GO:0044550">
    <property type="term" value="P:secondary metabolite biosynthetic process"/>
    <property type="evidence" value="ECO:0007669"/>
    <property type="project" value="UniProtKB-ARBA"/>
</dbReference>
<dbReference type="Gene3D" id="3.30.559.10">
    <property type="entry name" value="Chloramphenicol acetyltransferase-like domain"/>
    <property type="match status" value="3"/>
</dbReference>
<comment type="similarity">
    <text evidence="2">Belongs to the ATP-dependent AMP-binding enzyme family.</text>
</comment>
<dbReference type="SUPFAM" id="SSF52777">
    <property type="entry name" value="CoA-dependent acyltransferases"/>
    <property type="match status" value="6"/>
</dbReference>
<dbReference type="EMBL" id="NFEL01000029">
    <property type="protein sequence ID" value="OUA11479.1"/>
    <property type="molecule type" value="Genomic_DNA"/>
</dbReference>
<dbReference type="Gene3D" id="3.40.50.980">
    <property type="match status" value="4"/>
</dbReference>
<dbReference type="CDD" id="cd19531">
    <property type="entry name" value="LCL_NRPS-like"/>
    <property type="match status" value="3"/>
</dbReference>
<dbReference type="InterPro" id="IPR045851">
    <property type="entry name" value="AMP-bd_C_sf"/>
</dbReference>
<dbReference type="InterPro" id="IPR020845">
    <property type="entry name" value="AMP-binding_CS"/>
</dbReference>
<dbReference type="InterPro" id="IPR025110">
    <property type="entry name" value="AMP-bd_C"/>
</dbReference>
<protein>
    <recommendedName>
        <fullName evidence="7">Carrier domain-containing protein</fullName>
    </recommendedName>
</protein>
<evidence type="ECO:0000256" key="6">
    <source>
        <dbReference type="ARBA" id="ARBA00022840"/>
    </source>
</evidence>
<dbReference type="PRINTS" id="PR00154">
    <property type="entry name" value="AMPBINDING"/>
</dbReference>
<accession>A0A243GST5</accession>
<name>A0A243GST5_BACTF</name>
<evidence type="ECO:0000256" key="4">
    <source>
        <dbReference type="ARBA" id="ARBA00022553"/>
    </source>
</evidence>
<dbReference type="PROSITE" id="PS00455">
    <property type="entry name" value="AMP_BINDING"/>
    <property type="match status" value="2"/>
</dbReference>
<proteinExistence type="inferred from homology"/>
<keyword evidence="3" id="KW-0596">Phosphopantetheine</keyword>
<comment type="cofactor">
    <cofactor evidence="1">
        <name>pantetheine 4'-phosphate</name>
        <dbReference type="ChEBI" id="CHEBI:47942"/>
    </cofactor>
</comment>
<feature type="domain" description="Carrier" evidence="7">
    <location>
        <begin position="1938"/>
        <end position="2013"/>
    </location>
</feature>
<dbReference type="Gene3D" id="1.10.1200.10">
    <property type="entry name" value="ACP-like"/>
    <property type="match status" value="2"/>
</dbReference>
<dbReference type="GO" id="GO:0043041">
    <property type="term" value="P:amino acid activation for nonribosomal peptide biosynthetic process"/>
    <property type="evidence" value="ECO:0007669"/>
    <property type="project" value="TreeGrafter"/>
</dbReference>
<dbReference type="Pfam" id="PF00501">
    <property type="entry name" value="AMP-binding"/>
    <property type="match status" value="2"/>
</dbReference>
<evidence type="ECO:0000313" key="8">
    <source>
        <dbReference type="EMBL" id="OUA11479.1"/>
    </source>
</evidence>
<dbReference type="PANTHER" id="PTHR45527">
    <property type="entry name" value="NONRIBOSOMAL PEPTIDE SYNTHETASE"/>
    <property type="match status" value="1"/>
</dbReference>
<dbReference type="Pfam" id="PF13193">
    <property type="entry name" value="AMP-binding_C"/>
    <property type="match status" value="2"/>
</dbReference>
<keyword evidence="5" id="KW-0547">Nucleotide-binding</keyword>